<dbReference type="AlphaFoldDB" id="A0A178ILV7"/>
<sequence length="156" mass="16747">MPEKLGIPAHLEEVSGLGLIGHGVGDLDFDGAAAGQSARGDQVAYAAGQPVRAGKPDFGLEVTNAQAAQFGAERRQPRQHGFLVCGKGAVVADATQQRVEAAAQKIGIRMDECVRRKPADRTRFCDAGRKVFMLQKTANLGRERVMVVMLMMLVFL</sequence>
<protein>
    <submittedName>
        <fullName evidence="1">Uncharacterized protein</fullName>
    </submittedName>
</protein>
<proteinExistence type="predicted"/>
<keyword evidence="2" id="KW-1185">Reference proteome</keyword>
<dbReference type="Proteomes" id="UP000078486">
    <property type="component" value="Unassembled WGS sequence"/>
</dbReference>
<dbReference type="EMBL" id="LRRQ01000046">
    <property type="protein sequence ID" value="OAM90840.1"/>
    <property type="molecule type" value="Genomic_DNA"/>
</dbReference>
<organism evidence="1 2">
    <name type="scientific">Termitidicoccus mucosus</name>
    <dbReference type="NCBI Taxonomy" id="1184151"/>
    <lineage>
        <taxon>Bacteria</taxon>
        <taxon>Pseudomonadati</taxon>
        <taxon>Verrucomicrobiota</taxon>
        <taxon>Opitutia</taxon>
        <taxon>Opitutales</taxon>
        <taxon>Opitutaceae</taxon>
        <taxon>Termitidicoccus</taxon>
    </lineage>
</organism>
<name>A0A178ILV7_9BACT</name>
<evidence type="ECO:0000313" key="2">
    <source>
        <dbReference type="Proteomes" id="UP000078486"/>
    </source>
</evidence>
<gene>
    <name evidence="1" type="ORF">AW736_05915</name>
</gene>
<evidence type="ECO:0000313" key="1">
    <source>
        <dbReference type="EMBL" id="OAM90840.1"/>
    </source>
</evidence>
<accession>A0A178ILV7</accession>
<reference evidence="1 2" key="1">
    <citation type="submission" date="2016-01" db="EMBL/GenBank/DDBJ databases">
        <title>High potential of lignocellulose degradation of a new Verrucomicrobia species.</title>
        <authorList>
            <person name="Wang Y."/>
            <person name="Shi Y."/>
            <person name="Qiu Z."/>
            <person name="Liu S."/>
            <person name="Yang H."/>
        </authorList>
    </citation>
    <scope>NUCLEOTIDE SEQUENCE [LARGE SCALE GENOMIC DNA]</scope>
    <source>
        <strain evidence="1 2">TSB47</strain>
    </source>
</reference>
<comment type="caution">
    <text evidence="1">The sequence shown here is derived from an EMBL/GenBank/DDBJ whole genome shotgun (WGS) entry which is preliminary data.</text>
</comment>